<dbReference type="Pfam" id="PF00106">
    <property type="entry name" value="adh_short"/>
    <property type="match status" value="1"/>
</dbReference>
<keyword evidence="7" id="KW-0746">Sphingolipid metabolism</keyword>
<evidence type="ECO:0000313" key="14">
    <source>
        <dbReference type="Ensembl" id="ENSSRHP00000079853.1"/>
    </source>
</evidence>
<dbReference type="GO" id="GO:0030148">
    <property type="term" value="P:sphingolipid biosynthetic process"/>
    <property type="evidence" value="ECO:0007669"/>
    <property type="project" value="InterPro"/>
</dbReference>
<evidence type="ECO:0000256" key="7">
    <source>
        <dbReference type="ARBA" id="ARBA00022919"/>
    </source>
</evidence>
<dbReference type="InterPro" id="IPR036291">
    <property type="entry name" value="NAD(P)-bd_dom_sf"/>
</dbReference>
<dbReference type="PANTHER" id="PTHR43550">
    <property type="entry name" value="3-KETODIHYDROSPHINGOSINE REDUCTASE"/>
    <property type="match status" value="1"/>
</dbReference>
<dbReference type="InterPro" id="IPR002347">
    <property type="entry name" value="SDR_fam"/>
</dbReference>
<evidence type="ECO:0000256" key="9">
    <source>
        <dbReference type="ARBA" id="ARBA00023098"/>
    </source>
</evidence>
<evidence type="ECO:0000256" key="11">
    <source>
        <dbReference type="ARBA" id="ARBA00044737"/>
    </source>
</evidence>
<evidence type="ECO:0000256" key="2">
    <source>
        <dbReference type="ARBA" id="ARBA00004760"/>
    </source>
</evidence>
<proteinExistence type="inferred from homology"/>
<organism evidence="14 15">
    <name type="scientific">Sinocyclocheilus rhinocerous</name>
    <dbReference type="NCBI Taxonomy" id="307959"/>
    <lineage>
        <taxon>Eukaryota</taxon>
        <taxon>Metazoa</taxon>
        <taxon>Chordata</taxon>
        <taxon>Craniata</taxon>
        <taxon>Vertebrata</taxon>
        <taxon>Euteleostomi</taxon>
        <taxon>Actinopterygii</taxon>
        <taxon>Neopterygii</taxon>
        <taxon>Teleostei</taxon>
        <taxon>Ostariophysi</taxon>
        <taxon>Cypriniformes</taxon>
        <taxon>Cyprinidae</taxon>
        <taxon>Cyprininae</taxon>
        <taxon>Sinocyclocheilus</taxon>
    </lineage>
</organism>
<keyword evidence="8" id="KW-0560">Oxidoreductase</keyword>
<keyword evidence="6" id="KW-0521">NADP</keyword>
<evidence type="ECO:0000256" key="12">
    <source>
        <dbReference type="ARBA" id="ARBA00048930"/>
    </source>
</evidence>
<dbReference type="Gene3D" id="3.40.50.720">
    <property type="entry name" value="NAD(P)-binding Rossmann-like Domain"/>
    <property type="match status" value="1"/>
</dbReference>
<comment type="subcellular location">
    <subcellularLocation>
        <location evidence="1">Endoplasmic reticulum</location>
    </subcellularLocation>
</comment>
<dbReference type="PANTHER" id="PTHR43550:SF3">
    <property type="entry name" value="3-KETODIHYDROSPHINGOSINE REDUCTASE"/>
    <property type="match status" value="1"/>
</dbReference>
<dbReference type="PRINTS" id="PR00081">
    <property type="entry name" value="GDHRDH"/>
</dbReference>
<dbReference type="SUPFAM" id="SSF51735">
    <property type="entry name" value="NAD(P)-binding Rossmann-fold domains"/>
    <property type="match status" value="1"/>
</dbReference>
<reference evidence="14" key="2">
    <citation type="submission" date="2025-09" db="UniProtKB">
        <authorList>
            <consortium name="Ensembl"/>
        </authorList>
    </citation>
    <scope>IDENTIFICATION</scope>
</reference>
<dbReference type="Ensembl" id="ENSSRHT00000082019.1">
    <property type="protein sequence ID" value="ENSSRHP00000079853.1"/>
    <property type="gene ID" value="ENSSRHG00000039614.1"/>
</dbReference>
<name>A0A673LQV0_9TELE</name>
<sequence length="284" mass="31846">SGIGKCIAMECYKHGAFITLVARDEHKLVQAKKEVEKCAINDKQVVLCISVDVSKDYTQVESVIKQAQEKLGPVDMLVNCAGMSISGKFEEVEVDRFKKLMEVNYLGSVYPTRAVVTTMKERRMGRIMFVSSQAGQIGLFGYTAYSPSKFALRGLAEALQMEMKPYNIYVTVAYPPDTDTPGFAEENKTKPLETRLISETSGVCQPEQVAKVVVKDAVMDGWMDGWIDRLIFCDVKMVILSHSVQIVTMGLFRTIALFYLGSFDSIVRRCMIQREQSKAADKRE</sequence>
<comment type="similarity">
    <text evidence="4 13">Belongs to the short-chain dehydrogenases/reductases (SDR) family.</text>
</comment>
<evidence type="ECO:0000256" key="10">
    <source>
        <dbReference type="ARBA" id="ARBA00026112"/>
    </source>
</evidence>
<keyword evidence="5" id="KW-0256">Endoplasmic reticulum</keyword>
<evidence type="ECO:0000256" key="4">
    <source>
        <dbReference type="ARBA" id="ARBA00006484"/>
    </source>
</evidence>
<evidence type="ECO:0000313" key="15">
    <source>
        <dbReference type="Proteomes" id="UP000472270"/>
    </source>
</evidence>
<dbReference type="Proteomes" id="UP000472270">
    <property type="component" value="Unassembled WGS sequence"/>
</dbReference>
<evidence type="ECO:0000256" key="13">
    <source>
        <dbReference type="RuleBase" id="RU000363"/>
    </source>
</evidence>
<comment type="function">
    <text evidence="11">Catalyzes the reduction of 3'-oxosphinganine (3-ketodihydrosphingosine/KDS) to sphinganine (dihydrosphingosine/DHS), the second step of de novo sphingolipid biosynthesis.</text>
</comment>
<dbReference type="InterPro" id="IPR045022">
    <property type="entry name" value="KDSR-like"/>
</dbReference>
<keyword evidence="15" id="KW-1185">Reference proteome</keyword>
<keyword evidence="9" id="KW-0443">Lipid metabolism</keyword>
<evidence type="ECO:0000256" key="3">
    <source>
        <dbReference type="ARBA" id="ARBA00004991"/>
    </source>
</evidence>
<comment type="pathway">
    <text evidence="3">Sphingolipid metabolism.</text>
</comment>
<evidence type="ECO:0000256" key="1">
    <source>
        <dbReference type="ARBA" id="ARBA00004240"/>
    </source>
</evidence>
<dbReference type="FunFam" id="3.40.50.720:FF:000165">
    <property type="entry name" value="3-ketodihydrosphingosine reductase"/>
    <property type="match status" value="1"/>
</dbReference>
<dbReference type="AlphaFoldDB" id="A0A673LQV0"/>
<dbReference type="EC" id="1.1.1.102" evidence="10"/>
<comment type="pathway">
    <text evidence="2">Lipid metabolism; sphingolipid metabolism.</text>
</comment>
<dbReference type="GO" id="GO:0006666">
    <property type="term" value="P:3-keto-sphinganine metabolic process"/>
    <property type="evidence" value="ECO:0007669"/>
    <property type="project" value="InterPro"/>
</dbReference>
<dbReference type="GO" id="GO:0005789">
    <property type="term" value="C:endoplasmic reticulum membrane"/>
    <property type="evidence" value="ECO:0007669"/>
    <property type="project" value="TreeGrafter"/>
</dbReference>
<protein>
    <recommendedName>
        <fullName evidence="10">3-dehydrosphinganine reductase</fullName>
        <ecNumber evidence="10">1.1.1.102</ecNumber>
    </recommendedName>
</protein>
<reference evidence="14" key="1">
    <citation type="submission" date="2025-08" db="UniProtKB">
        <authorList>
            <consortium name="Ensembl"/>
        </authorList>
    </citation>
    <scope>IDENTIFICATION</scope>
</reference>
<dbReference type="CDD" id="cd08939">
    <property type="entry name" value="KDSR-like_SDR_c"/>
    <property type="match status" value="1"/>
</dbReference>
<comment type="catalytic activity">
    <reaction evidence="12">
        <text>sphinganine + NADP(+) = 3-oxosphinganine + NADPH + H(+)</text>
        <dbReference type="Rhea" id="RHEA:22640"/>
        <dbReference type="ChEBI" id="CHEBI:15378"/>
        <dbReference type="ChEBI" id="CHEBI:57783"/>
        <dbReference type="ChEBI" id="CHEBI:57817"/>
        <dbReference type="ChEBI" id="CHEBI:58299"/>
        <dbReference type="ChEBI" id="CHEBI:58349"/>
        <dbReference type="EC" id="1.1.1.102"/>
    </reaction>
    <physiologicalReaction direction="right-to-left" evidence="12">
        <dbReference type="Rhea" id="RHEA:22642"/>
    </physiologicalReaction>
</comment>
<dbReference type="GO" id="GO:0047560">
    <property type="term" value="F:3-dehydrosphinganine reductase activity"/>
    <property type="evidence" value="ECO:0007669"/>
    <property type="project" value="UniProtKB-EC"/>
</dbReference>
<evidence type="ECO:0000256" key="5">
    <source>
        <dbReference type="ARBA" id="ARBA00022824"/>
    </source>
</evidence>
<evidence type="ECO:0000256" key="8">
    <source>
        <dbReference type="ARBA" id="ARBA00023002"/>
    </source>
</evidence>
<evidence type="ECO:0000256" key="6">
    <source>
        <dbReference type="ARBA" id="ARBA00022857"/>
    </source>
</evidence>
<dbReference type="PRINTS" id="PR00080">
    <property type="entry name" value="SDRFAMILY"/>
</dbReference>
<accession>A0A673LQV0</accession>